<feature type="transmembrane region" description="Helical" evidence="2">
    <location>
        <begin position="164"/>
        <end position="184"/>
    </location>
</feature>
<keyword evidence="4" id="KW-1185">Reference proteome</keyword>
<keyword evidence="2" id="KW-0812">Transmembrane</keyword>
<evidence type="ECO:0000256" key="1">
    <source>
        <dbReference type="SAM" id="MobiDB-lite"/>
    </source>
</evidence>
<evidence type="ECO:0008006" key="5">
    <source>
        <dbReference type="Google" id="ProtNLM"/>
    </source>
</evidence>
<protein>
    <recommendedName>
        <fullName evidence="5">ABC transporter permease</fullName>
    </recommendedName>
</protein>
<evidence type="ECO:0000313" key="4">
    <source>
        <dbReference type="Proteomes" id="UP001500102"/>
    </source>
</evidence>
<dbReference type="Proteomes" id="UP001500102">
    <property type="component" value="Unassembled WGS sequence"/>
</dbReference>
<evidence type="ECO:0000313" key="3">
    <source>
        <dbReference type="EMBL" id="GAA2128143.1"/>
    </source>
</evidence>
<accession>A0ABN2YJ35</accession>
<feature type="region of interest" description="Disordered" evidence="1">
    <location>
        <begin position="1"/>
        <end position="25"/>
    </location>
</feature>
<feature type="transmembrane region" description="Helical" evidence="2">
    <location>
        <begin position="90"/>
        <end position="108"/>
    </location>
</feature>
<comment type="caution">
    <text evidence="3">The sequence shown here is derived from an EMBL/GenBank/DDBJ whole genome shotgun (WGS) entry which is preliminary data.</text>
</comment>
<keyword evidence="2" id="KW-0472">Membrane</keyword>
<feature type="transmembrane region" description="Helical" evidence="2">
    <location>
        <begin position="45"/>
        <end position="62"/>
    </location>
</feature>
<name>A0ABN2YJ35_9MICC</name>
<feature type="transmembrane region" description="Helical" evidence="2">
    <location>
        <begin position="120"/>
        <end position="144"/>
    </location>
</feature>
<evidence type="ECO:0000256" key="2">
    <source>
        <dbReference type="SAM" id="Phobius"/>
    </source>
</evidence>
<keyword evidence="2" id="KW-1133">Transmembrane helix</keyword>
<sequence length="193" mass="19543">MTQPAVDGPVQHTGEPAHPDRPLPLPAEMKAVQQPGHAGTPWRKAAVIAAAGIPVGLLWWLLAPSGLNLLTRNPDLAAGTNTSTWLPRDLVLAGLCLLAGCIAGSFVAGSKHAQPAPGTVILVVLAGAAGSLLAWGTGLLSAQWWGAPADISASASVAFSLRSYAVLAIWPAAIALAIFLNSLFPGSGGTARS</sequence>
<reference evidence="3 4" key="1">
    <citation type="journal article" date="2019" name="Int. J. Syst. Evol. Microbiol.">
        <title>The Global Catalogue of Microorganisms (GCM) 10K type strain sequencing project: providing services to taxonomists for standard genome sequencing and annotation.</title>
        <authorList>
            <consortium name="The Broad Institute Genomics Platform"/>
            <consortium name="The Broad Institute Genome Sequencing Center for Infectious Disease"/>
            <person name="Wu L."/>
            <person name="Ma J."/>
        </authorList>
    </citation>
    <scope>NUCLEOTIDE SEQUENCE [LARGE SCALE GENOMIC DNA]</scope>
    <source>
        <strain evidence="3 4">JCM 15921</strain>
    </source>
</reference>
<organism evidence="3 4">
    <name type="scientific">Arthrobacter humicola</name>
    <dbReference type="NCBI Taxonomy" id="409291"/>
    <lineage>
        <taxon>Bacteria</taxon>
        <taxon>Bacillati</taxon>
        <taxon>Actinomycetota</taxon>
        <taxon>Actinomycetes</taxon>
        <taxon>Micrococcales</taxon>
        <taxon>Micrococcaceae</taxon>
        <taxon>Arthrobacter</taxon>
    </lineage>
</organism>
<dbReference type="EMBL" id="BAAAQB010000009">
    <property type="protein sequence ID" value="GAA2128143.1"/>
    <property type="molecule type" value="Genomic_DNA"/>
</dbReference>
<proteinExistence type="predicted"/>
<gene>
    <name evidence="3" type="ORF">GCM10009825_07060</name>
</gene>
<dbReference type="RefSeq" id="WP_344362158.1">
    <property type="nucleotide sequence ID" value="NZ_BAAAQB010000009.1"/>
</dbReference>